<sequence length="48" mass="5657">MFAGIAWGLWNTRNKMAIEKKFINSPSEVLYLGISFLQKWRPLLKEDD</sequence>
<dbReference type="EMBL" id="CM016556">
    <property type="protein sequence ID" value="TKW16585.1"/>
    <property type="molecule type" value="Genomic_DNA"/>
</dbReference>
<keyword evidence="2" id="KW-1185">Reference proteome</keyword>
<evidence type="ECO:0000313" key="2">
    <source>
        <dbReference type="Proteomes" id="UP000298652"/>
    </source>
</evidence>
<evidence type="ECO:0000313" key="1">
    <source>
        <dbReference type="EMBL" id="TKW16585.1"/>
    </source>
</evidence>
<reference evidence="1" key="1">
    <citation type="submission" date="2019-03" db="EMBL/GenBank/DDBJ databases">
        <title>WGS assembly of Setaria viridis.</title>
        <authorList>
            <person name="Huang P."/>
            <person name="Jenkins J."/>
            <person name="Grimwood J."/>
            <person name="Barry K."/>
            <person name="Healey A."/>
            <person name="Mamidi S."/>
            <person name="Sreedasyam A."/>
            <person name="Shu S."/>
            <person name="Feldman M."/>
            <person name="Wu J."/>
            <person name="Yu Y."/>
            <person name="Chen C."/>
            <person name="Johnson J."/>
            <person name="Rokhsar D."/>
            <person name="Baxter I."/>
            <person name="Schmutz J."/>
            <person name="Brutnell T."/>
            <person name="Kellogg E."/>
        </authorList>
    </citation>
    <scope>NUCLEOTIDE SEQUENCE [LARGE SCALE GENOMIC DNA]</scope>
</reference>
<proteinExistence type="predicted"/>
<accession>A0A4U6UN14</accession>
<dbReference type="Proteomes" id="UP000298652">
    <property type="component" value="Chromosome 5"/>
</dbReference>
<organism evidence="1 2">
    <name type="scientific">Setaria viridis</name>
    <name type="common">Green bristlegrass</name>
    <name type="synonym">Setaria italica subsp. viridis</name>
    <dbReference type="NCBI Taxonomy" id="4556"/>
    <lineage>
        <taxon>Eukaryota</taxon>
        <taxon>Viridiplantae</taxon>
        <taxon>Streptophyta</taxon>
        <taxon>Embryophyta</taxon>
        <taxon>Tracheophyta</taxon>
        <taxon>Spermatophyta</taxon>
        <taxon>Magnoliopsida</taxon>
        <taxon>Liliopsida</taxon>
        <taxon>Poales</taxon>
        <taxon>Poaceae</taxon>
        <taxon>PACMAD clade</taxon>
        <taxon>Panicoideae</taxon>
        <taxon>Panicodae</taxon>
        <taxon>Paniceae</taxon>
        <taxon>Cenchrinae</taxon>
        <taxon>Setaria</taxon>
    </lineage>
</organism>
<dbReference type="AlphaFoldDB" id="A0A4U6UN14"/>
<protein>
    <submittedName>
        <fullName evidence="1">Uncharacterized protein</fullName>
    </submittedName>
</protein>
<gene>
    <name evidence="1" type="ORF">SEVIR_5G309050v2</name>
</gene>
<dbReference type="Gramene" id="TKW16585">
    <property type="protein sequence ID" value="TKW16585"/>
    <property type="gene ID" value="SEVIR_5G309050v2"/>
</dbReference>
<name>A0A4U6UN14_SETVI</name>